<accession>A0A8A1LDC4</accession>
<dbReference type="Proteomes" id="UP000663419">
    <property type="component" value="Chromosome 2"/>
</dbReference>
<sequence length="60" mass="6917">MSPNKSCPALTNTRSFVQLANINKFWLTYDIDSFPSRQTILSILRRAASKTKTNLRENKE</sequence>
<dbReference type="EMBL" id="CP069103">
    <property type="protein sequence ID" value="QSS52408.1"/>
    <property type="molecule type" value="Genomic_DNA"/>
</dbReference>
<protein>
    <submittedName>
        <fullName evidence="1">RNA polymerase II mediator complex component Med8</fullName>
    </submittedName>
</protein>
<dbReference type="AlphaFoldDB" id="A0A8A1LDC4"/>
<evidence type="ECO:0000313" key="1">
    <source>
        <dbReference type="EMBL" id="QSS52408.1"/>
    </source>
</evidence>
<name>A0A8A1LDC4_AJEC8</name>
<evidence type="ECO:0000313" key="2">
    <source>
        <dbReference type="Proteomes" id="UP000663419"/>
    </source>
</evidence>
<proteinExistence type="predicted"/>
<gene>
    <name evidence="1" type="ORF">I7I53_08033</name>
</gene>
<dbReference type="VEuPathDB" id="FungiDB:I7I53_08033"/>
<reference evidence="1" key="1">
    <citation type="submission" date="2021-01" db="EMBL/GenBank/DDBJ databases">
        <title>Chromosome-level genome assembly of a human fungal pathogen reveals clustering of transcriptionally co-regulated genes.</title>
        <authorList>
            <person name="Voorhies M."/>
            <person name="Cohen S."/>
            <person name="Shea T.P."/>
            <person name="Petrus S."/>
            <person name="Munoz J.F."/>
            <person name="Poplawski S."/>
            <person name="Goldman W.E."/>
            <person name="Michael T."/>
            <person name="Cuomo C.A."/>
            <person name="Sil A."/>
            <person name="Beyhan S."/>
        </authorList>
    </citation>
    <scope>NUCLEOTIDE SEQUENCE</scope>
    <source>
        <strain evidence="1">H88</strain>
    </source>
</reference>
<organism evidence="1 2">
    <name type="scientific">Ajellomyces capsulatus (strain H88)</name>
    <name type="common">Darling's disease fungus</name>
    <name type="synonym">Histoplasma capsulatum</name>
    <dbReference type="NCBI Taxonomy" id="544711"/>
    <lineage>
        <taxon>Eukaryota</taxon>
        <taxon>Fungi</taxon>
        <taxon>Dikarya</taxon>
        <taxon>Ascomycota</taxon>
        <taxon>Pezizomycotina</taxon>
        <taxon>Eurotiomycetes</taxon>
        <taxon>Eurotiomycetidae</taxon>
        <taxon>Onygenales</taxon>
        <taxon>Ajellomycetaceae</taxon>
        <taxon>Histoplasma</taxon>
    </lineage>
</organism>